<feature type="transmembrane region" description="Helical" evidence="17">
    <location>
        <begin position="1555"/>
        <end position="1574"/>
    </location>
</feature>
<dbReference type="SUPFAM" id="SSF109715">
    <property type="entry name" value="DEK C-terminal domain"/>
    <property type="match status" value="1"/>
</dbReference>
<keyword evidence="5" id="KW-0808">Transferase</keyword>
<gene>
    <name evidence="20" type="ORF">K7432_010251</name>
</gene>
<dbReference type="CDD" id="cd14879">
    <property type="entry name" value="MYSc_Myo17"/>
    <property type="match status" value="1"/>
</dbReference>
<feature type="compositionally biased region" description="Polar residues" evidence="16">
    <location>
        <begin position="1730"/>
        <end position="1746"/>
    </location>
</feature>
<evidence type="ECO:0000256" key="15">
    <source>
        <dbReference type="PROSITE-ProRule" id="PRU00782"/>
    </source>
</evidence>
<keyword evidence="9 17" id="KW-1133">Transmembrane helix</keyword>
<evidence type="ECO:0000256" key="9">
    <source>
        <dbReference type="ARBA" id="ARBA00022989"/>
    </source>
</evidence>
<evidence type="ECO:0000256" key="12">
    <source>
        <dbReference type="ARBA" id="ARBA00023175"/>
    </source>
</evidence>
<evidence type="ECO:0000256" key="16">
    <source>
        <dbReference type="SAM" id="MobiDB-lite"/>
    </source>
</evidence>
<evidence type="ECO:0000256" key="11">
    <source>
        <dbReference type="ARBA" id="ARBA00023136"/>
    </source>
</evidence>
<dbReference type="CDD" id="cd04190">
    <property type="entry name" value="Chitin_synth_C"/>
    <property type="match status" value="1"/>
</dbReference>
<protein>
    <recommendedName>
        <fullName evidence="2">chitin synthase</fullName>
        <ecNumber evidence="2">2.4.1.16</ecNumber>
    </recommendedName>
</protein>
<dbReference type="Gene3D" id="1.10.10.60">
    <property type="entry name" value="Homeodomain-like"/>
    <property type="match status" value="1"/>
</dbReference>
<keyword evidence="8 15" id="KW-0067">ATP-binding</keyword>
<dbReference type="Proteomes" id="UP001479436">
    <property type="component" value="Unassembled WGS sequence"/>
</dbReference>
<dbReference type="Gene3D" id="1.10.10.820">
    <property type="match status" value="1"/>
</dbReference>
<dbReference type="Gene3D" id="3.10.120.10">
    <property type="entry name" value="Cytochrome b5-like heme/steroid binding domain"/>
    <property type="match status" value="1"/>
</dbReference>
<keyword evidence="4" id="KW-0328">Glycosyltransferase</keyword>
<dbReference type="InterPro" id="IPR004835">
    <property type="entry name" value="Chitin_synth"/>
</dbReference>
<dbReference type="Pfam" id="PF03142">
    <property type="entry name" value="Chitin_synth_2"/>
    <property type="match status" value="1"/>
</dbReference>
<comment type="subcellular location">
    <subcellularLocation>
        <location evidence="1">Cell membrane</location>
        <topology evidence="1">Multi-pass membrane protein</topology>
    </subcellularLocation>
</comment>
<dbReference type="Gene3D" id="1.20.58.530">
    <property type="match status" value="1"/>
</dbReference>
<keyword evidence="3" id="KW-1003">Cell membrane</keyword>
<dbReference type="Pfam" id="PF00173">
    <property type="entry name" value="Cyt-b5"/>
    <property type="match status" value="1"/>
</dbReference>
<evidence type="ECO:0000313" key="20">
    <source>
        <dbReference type="EMBL" id="KAK9704352.1"/>
    </source>
</evidence>
<evidence type="ECO:0000256" key="14">
    <source>
        <dbReference type="ARBA" id="ARBA00023203"/>
    </source>
</evidence>
<dbReference type="InterPro" id="IPR029044">
    <property type="entry name" value="Nucleotide-diphossugar_trans"/>
</dbReference>
<dbReference type="SMART" id="SM00242">
    <property type="entry name" value="MYSc"/>
    <property type="match status" value="1"/>
</dbReference>
<dbReference type="PRINTS" id="PR00193">
    <property type="entry name" value="MYOSINHEAVY"/>
</dbReference>
<dbReference type="InterPro" id="IPR036037">
    <property type="entry name" value="MYSc_Myo17"/>
</dbReference>
<evidence type="ECO:0000313" key="21">
    <source>
        <dbReference type="Proteomes" id="UP001479436"/>
    </source>
</evidence>
<dbReference type="InterPro" id="IPR014876">
    <property type="entry name" value="DEK_C"/>
</dbReference>
<evidence type="ECO:0000256" key="4">
    <source>
        <dbReference type="ARBA" id="ARBA00022676"/>
    </source>
</evidence>
<keyword evidence="12 15" id="KW-0505">Motor protein</keyword>
<accession>A0ABR2VVY6</accession>
<dbReference type="PROSITE" id="PS51456">
    <property type="entry name" value="MYOSIN_MOTOR"/>
    <property type="match status" value="1"/>
</dbReference>
<dbReference type="SUPFAM" id="SSF52540">
    <property type="entry name" value="P-loop containing nucleoside triphosphate hydrolases"/>
    <property type="match status" value="1"/>
</dbReference>
<reference evidence="20 21" key="1">
    <citation type="submission" date="2023-04" db="EMBL/GenBank/DDBJ databases">
        <title>Genome of Basidiobolus ranarum AG-B5.</title>
        <authorList>
            <person name="Stajich J.E."/>
            <person name="Carter-House D."/>
            <person name="Gryganskyi A."/>
        </authorList>
    </citation>
    <scope>NUCLEOTIDE SEQUENCE [LARGE SCALE GENOMIC DNA]</scope>
    <source>
        <strain evidence="20 21">AG-B5</strain>
    </source>
</reference>
<dbReference type="InterPro" id="IPR027417">
    <property type="entry name" value="P-loop_NTPase"/>
</dbReference>
<evidence type="ECO:0000256" key="7">
    <source>
        <dbReference type="ARBA" id="ARBA00022741"/>
    </source>
</evidence>
<dbReference type="PROSITE" id="PS51998">
    <property type="entry name" value="DEK_C"/>
    <property type="match status" value="1"/>
</dbReference>
<dbReference type="Pfam" id="PF00063">
    <property type="entry name" value="Myosin_head"/>
    <property type="match status" value="1"/>
</dbReference>
<feature type="region of interest" description="Disordered" evidence="16">
    <location>
        <begin position="1784"/>
        <end position="1825"/>
    </location>
</feature>
<feature type="region of interest" description="Disordered" evidence="16">
    <location>
        <begin position="566"/>
        <end position="591"/>
    </location>
</feature>
<keyword evidence="6 17" id="KW-0812">Transmembrane</keyword>
<feature type="transmembrane region" description="Helical" evidence="17">
    <location>
        <begin position="1131"/>
        <end position="1150"/>
    </location>
</feature>
<evidence type="ECO:0000256" key="13">
    <source>
        <dbReference type="ARBA" id="ARBA00023180"/>
    </source>
</evidence>
<dbReference type="EMBL" id="JASJQH010007567">
    <property type="protein sequence ID" value="KAK9704352.1"/>
    <property type="molecule type" value="Genomic_DNA"/>
</dbReference>
<comment type="caution">
    <text evidence="20">The sequence shown here is derived from an EMBL/GenBank/DDBJ whole genome shotgun (WGS) entry which is preliminary data.</text>
</comment>
<dbReference type="InterPro" id="IPR036400">
    <property type="entry name" value="Cyt_B5-like_heme/steroid_sf"/>
</dbReference>
<dbReference type="InterPro" id="IPR036961">
    <property type="entry name" value="Kinesin_motor_dom_sf"/>
</dbReference>
<keyword evidence="14 15" id="KW-0009">Actin-binding</keyword>
<dbReference type="Gene3D" id="3.40.850.10">
    <property type="entry name" value="Kinesin motor domain"/>
    <property type="match status" value="1"/>
</dbReference>
<dbReference type="SMART" id="SM01117">
    <property type="entry name" value="Cyt-b5"/>
    <property type="match status" value="2"/>
</dbReference>
<evidence type="ECO:0000256" key="3">
    <source>
        <dbReference type="ARBA" id="ARBA00022475"/>
    </source>
</evidence>
<dbReference type="PANTHER" id="PTHR22914:SF13">
    <property type="entry name" value="CHITIN SYNTHASE"/>
    <property type="match status" value="1"/>
</dbReference>
<feature type="region of interest" description="Actin-binding" evidence="15">
    <location>
        <begin position="603"/>
        <end position="625"/>
    </location>
</feature>
<dbReference type="Gene3D" id="1.20.120.720">
    <property type="entry name" value="Myosin VI head, motor domain, U50 subdomain"/>
    <property type="match status" value="1"/>
</dbReference>
<dbReference type="EC" id="2.4.1.16" evidence="2"/>
<dbReference type="SUPFAM" id="SSF55856">
    <property type="entry name" value="Cytochrome b5-like heme/steroid binding domain"/>
    <property type="match status" value="1"/>
</dbReference>
<feature type="binding site" evidence="15">
    <location>
        <begin position="111"/>
        <end position="118"/>
    </location>
    <ligand>
        <name>ATP</name>
        <dbReference type="ChEBI" id="CHEBI:30616"/>
    </ligand>
</feature>
<keyword evidence="13" id="KW-0325">Glycoprotein</keyword>
<feature type="region of interest" description="Disordered" evidence="16">
    <location>
        <begin position="1657"/>
        <end position="1768"/>
    </location>
</feature>
<evidence type="ECO:0000256" key="1">
    <source>
        <dbReference type="ARBA" id="ARBA00004651"/>
    </source>
</evidence>
<feature type="compositionally biased region" description="Basic and acidic residues" evidence="16">
    <location>
        <begin position="1657"/>
        <end position="1678"/>
    </location>
</feature>
<keyword evidence="11 17" id="KW-0472">Membrane</keyword>
<feature type="transmembrane region" description="Helical" evidence="17">
    <location>
        <begin position="870"/>
        <end position="890"/>
    </location>
</feature>
<dbReference type="InterPro" id="IPR001609">
    <property type="entry name" value="Myosin_head_motor_dom-like"/>
</dbReference>
<evidence type="ECO:0000259" key="19">
    <source>
        <dbReference type="PROSITE" id="PS51998"/>
    </source>
</evidence>
<evidence type="ECO:0000256" key="6">
    <source>
        <dbReference type="ARBA" id="ARBA00022692"/>
    </source>
</evidence>
<proteinExistence type="inferred from homology"/>
<keyword evidence="21" id="KW-1185">Reference proteome</keyword>
<evidence type="ECO:0000259" key="18">
    <source>
        <dbReference type="PROSITE" id="PS51456"/>
    </source>
</evidence>
<dbReference type="SUPFAM" id="SSF53448">
    <property type="entry name" value="Nucleotide-diphospho-sugar transferases"/>
    <property type="match status" value="1"/>
</dbReference>
<comment type="similarity">
    <text evidence="15">Belongs to the TRAFAC class myosin-kinesin ATPase superfamily. Myosin family.</text>
</comment>
<evidence type="ECO:0000256" key="10">
    <source>
        <dbReference type="ARBA" id="ARBA00023123"/>
    </source>
</evidence>
<dbReference type="Gene3D" id="3.90.550.10">
    <property type="entry name" value="Spore Coat Polysaccharide Biosynthesis Protein SpsA, Chain A"/>
    <property type="match status" value="1"/>
</dbReference>
<evidence type="ECO:0000256" key="8">
    <source>
        <dbReference type="ARBA" id="ARBA00022840"/>
    </source>
</evidence>
<name>A0ABR2VVY6_9FUNG</name>
<keyword evidence="10 15" id="KW-0518">Myosin</keyword>
<dbReference type="Pfam" id="PF08766">
    <property type="entry name" value="DEK_C"/>
    <property type="match status" value="1"/>
</dbReference>
<feature type="transmembrane region" description="Helical" evidence="17">
    <location>
        <begin position="1581"/>
        <end position="1604"/>
    </location>
</feature>
<evidence type="ECO:0000256" key="17">
    <source>
        <dbReference type="SAM" id="Phobius"/>
    </source>
</evidence>
<evidence type="ECO:0000256" key="2">
    <source>
        <dbReference type="ARBA" id="ARBA00012543"/>
    </source>
</evidence>
<feature type="compositionally biased region" description="Polar residues" evidence="16">
    <location>
        <begin position="1784"/>
        <end position="1798"/>
    </location>
</feature>
<organism evidence="20 21">
    <name type="scientific">Basidiobolus ranarum</name>
    <dbReference type="NCBI Taxonomy" id="34480"/>
    <lineage>
        <taxon>Eukaryota</taxon>
        <taxon>Fungi</taxon>
        <taxon>Fungi incertae sedis</taxon>
        <taxon>Zoopagomycota</taxon>
        <taxon>Entomophthoromycotina</taxon>
        <taxon>Basidiobolomycetes</taxon>
        <taxon>Basidiobolales</taxon>
        <taxon>Basidiobolaceae</taxon>
        <taxon>Basidiobolus</taxon>
    </lineage>
</organism>
<feature type="domain" description="Myosin motor" evidence="18">
    <location>
        <begin position="11"/>
        <end position="725"/>
    </location>
</feature>
<sequence>MSYKRDMSSPIEQHDLAEFPSPNVDDIVSLLKNRSQSDILYTGIGVRTLIALNPVKPSERFNEALLKEYLAEYKDTSGQGDRLPPHIFQIMANAYLEMRRTGYDQVLVFSGETASGKTWNKNHALDMLSRLRESSKKESHIMKQIMDANSILNAFGNASTIYNSNASRFGNYTEIQFSEKGRVIGAKILDYLLEKSRVARVSQNETNFHVFRYLLDGVNEDERKHLQLENTSFHYLQSPSNGNATLRSELEELRGALKSLGFNKKYQSQIFRLLAAILHLGNINFTDHPNRVSEAAYVKNVDVLEVAAEFLGVDPASLENVLTYKSKMIRKEVCTVFLNAHQAECQRDDLSKALYSLLFSWIVEFINTKLCSERQTNFIGFVDMFGFQNYEVNSFDSFCVNFANERLHNYINHQIFEAKLEEYSEQGINIPEIPFFDNSQCLDLFMKPSTGLIPTLEKQAKSSKATPTDESVLELFSKNQSSNTNYQLSPQNSTSHFSIQHYAGSVSYQISGFLEKNTENIGSEFVGLFRGGADVSSTSNPFIAGLFSEKTVAYEIHPRNEKAIVSAQQPAAPMRKPSMRRPKKEENESTKTPCIATQFQQAMTDLIETLEETIPWFVMCIRLNDTQTSGEIDNKKIRNQVRYLGLPEMAKVHKHEYTSCMTHEEFSERYSSIIESMGVEPSRDSKTKCQVAQTILGFSEQDMIIGSTKVYLGYTAWRNLENNLRNVEQKRHGNGSPGLLESRAGHAASNLPPAYLMSPSVADNQSYISGDDVRSFYSDDDYFERAETDSAMESEVFSVSQGNLRDLEAKKMADISRVQEGEEKVPLSKQRKKWLRCTWGLTWWIPTGCLRKCGKMTRPDIQIAWREKTALCILILVMCLFVLFFLIFFGELICPRQYVFSKDELGAYNTKDKPYVSIRGEVFTVKDFIHKQVTSNELIKNYAGKDVSDLFPIQVSYLCDGRSEYGINPAVVLQNYTDLNAGYHDYRYAKLGNDMSNFYQDRIMAYLRAKNLKGQMSWAPETINDAGKKQNYAWGIIDNMVYDIDSYSRGQVYATYPPNTVPSGNADLDFMDPYLVSLFTNNKGEDLTARFNRLYADNPVLKSRMKVCLQNIFYVGVLDTRNSAQCKFSNYILLASSIFLGSVLFFKFLAALQLGSRREPEDHDKFVVCQIPCYTEGEESLRGTIDSLAVLKYDDKRKLLFIVADGMIVGGGNDRPTPRIVLDILGVDPGNDPEPLVYHALGEGNQQLNMAQVYTGLYECSGHVVPYLVVVKVGKATERSRPGNRGKRDSQLVLMNFFNKVHFQKEMNPLELEMYHQIKNVIGVDPYFYEYVLMVDADTIVLPDSLNRMISCMLHDTKIMGICGETELMNEKATFITMIQVYEYFISHHLNKAFESLFGSVTCLPGCFCMYRFRTPVKNQPLLIANCILEDYSENKVDTLHKKNLLSLGEDRYLTTLMLKHFNYHKMTFTPDAKCRTNAPDTWSVLLSQRRRWINSTIHNLSELLYLPRLCGFCCFSMRFVVFLDLLSTIILPIQCIYLAYLIYKVVSDPSTVPLLSIVLLACIYGFQVAIFIFKRQWQHIGWMIVYLFSLPVFSMFLPVYAFWHFDDFSWGNTRVVIGEKGNVGHVSSEEKFDPNSVPLKKWTDYEQEIWEVSSHASHDSRDSRGSSRTAKTHESYRSHLSKKSKVTELGGPHSIVNTPMSAYNGLDGYLSPDVRNSSRSPAPDPRVYSQYSNARMSPSVNPQTSRSRERYSRGGFSSAGSDYGGDQRARGVSALNVTSALSGYPQGNMTPSLSPSVTGEDYGVNHSPGHRMGGSRRGSASGAFPSDEEILEEVRAILSVADLMTITKKQVRDEISRYFGVDMSYRKDYVNSCIDMILQGKL</sequence>
<evidence type="ECO:0000256" key="5">
    <source>
        <dbReference type="ARBA" id="ARBA00022679"/>
    </source>
</evidence>
<dbReference type="InterPro" id="IPR001199">
    <property type="entry name" value="Cyt_B5-like_heme/steroid-bd"/>
</dbReference>
<dbReference type="PANTHER" id="PTHR22914">
    <property type="entry name" value="CHITIN SYNTHASE"/>
    <property type="match status" value="1"/>
</dbReference>
<feature type="domain" description="DEK-C" evidence="19">
    <location>
        <begin position="1825"/>
        <end position="1880"/>
    </location>
</feature>
<feature type="transmembrane region" description="Helical" evidence="17">
    <location>
        <begin position="1520"/>
        <end position="1543"/>
    </location>
</feature>
<keyword evidence="7 15" id="KW-0547">Nucleotide-binding</keyword>